<evidence type="ECO:0000256" key="1">
    <source>
        <dbReference type="SAM" id="MobiDB-lite"/>
    </source>
</evidence>
<keyword evidence="3" id="KW-1185">Reference proteome</keyword>
<feature type="compositionally biased region" description="Polar residues" evidence="1">
    <location>
        <begin position="71"/>
        <end position="80"/>
    </location>
</feature>
<dbReference type="EMBL" id="JARK01001429">
    <property type="protein sequence ID" value="EYC03482.1"/>
    <property type="molecule type" value="Genomic_DNA"/>
</dbReference>
<dbReference type="Proteomes" id="UP000024635">
    <property type="component" value="Unassembled WGS sequence"/>
</dbReference>
<organism evidence="2 3">
    <name type="scientific">Ancylostoma ceylanicum</name>
    <dbReference type="NCBI Taxonomy" id="53326"/>
    <lineage>
        <taxon>Eukaryota</taxon>
        <taxon>Metazoa</taxon>
        <taxon>Ecdysozoa</taxon>
        <taxon>Nematoda</taxon>
        <taxon>Chromadorea</taxon>
        <taxon>Rhabditida</taxon>
        <taxon>Rhabditina</taxon>
        <taxon>Rhabditomorpha</taxon>
        <taxon>Strongyloidea</taxon>
        <taxon>Ancylostomatidae</taxon>
        <taxon>Ancylostomatinae</taxon>
        <taxon>Ancylostoma</taxon>
    </lineage>
</organism>
<dbReference type="OrthoDB" id="10034042at2759"/>
<protein>
    <submittedName>
        <fullName evidence="2">Uncharacterized protein</fullName>
    </submittedName>
</protein>
<proteinExistence type="predicted"/>
<sequence>MLSRFFFFPCGPDVEPVRKSLSEGRSTNNSISGASSTGWTDVFKAVKNSLRYTSLSEKFLSSSSRMPRGTPTATTRLPAS</sequence>
<gene>
    <name evidence="2" type="primary">Acey_s0093.g2613</name>
    <name evidence="2" type="ORF">Y032_0093g2613</name>
</gene>
<reference evidence="3" key="1">
    <citation type="journal article" date="2015" name="Nat. Genet.">
        <title>The genome and transcriptome of the zoonotic hookworm Ancylostoma ceylanicum identify infection-specific gene families.</title>
        <authorList>
            <person name="Schwarz E.M."/>
            <person name="Hu Y."/>
            <person name="Antoshechkin I."/>
            <person name="Miller M.M."/>
            <person name="Sternberg P.W."/>
            <person name="Aroian R.V."/>
        </authorList>
    </citation>
    <scope>NUCLEOTIDE SEQUENCE</scope>
    <source>
        <strain evidence="3">HY135</strain>
    </source>
</reference>
<dbReference type="AlphaFoldDB" id="A0A016TLF8"/>
<evidence type="ECO:0000313" key="3">
    <source>
        <dbReference type="Proteomes" id="UP000024635"/>
    </source>
</evidence>
<name>A0A016TLF8_9BILA</name>
<accession>A0A016TLF8</accession>
<evidence type="ECO:0000313" key="2">
    <source>
        <dbReference type="EMBL" id="EYC03482.1"/>
    </source>
</evidence>
<feature type="region of interest" description="Disordered" evidence="1">
    <location>
        <begin position="61"/>
        <end position="80"/>
    </location>
</feature>
<comment type="caution">
    <text evidence="2">The sequence shown here is derived from an EMBL/GenBank/DDBJ whole genome shotgun (WGS) entry which is preliminary data.</text>
</comment>